<dbReference type="EMBL" id="CAJVQC010089828">
    <property type="protein sequence ID" value="CAG8824989.1"/>
    <property type="molecule type" value="Genomic_DNA"/>
</dbReference>
<dbReference type="Proteomes" id="UP000789920">
    <property type="component" value="Unassembled WGS sequence"/>
</dbReference>
<proteinExistence type="predicted"/>
<keyword evidence="2" id="KW-1185">Reference proteome</keyword>
<organism evidence="1 2">
    <name type="scientific">Racocetra persica</name>
    <dbReference type="NCBI Taxonomy" id="160502"/>
    <lineage>
        <taxon>Eukaryota</taxon>
        <taxon>Fungi</taxon>
        <taxon>Fungi incertae sedis</taxon>
        <taxon>Mucoromycota</taxon>
        <taxon>Glomeromycotina</taxon>
        <taxon>Glomeromycetes</taxon>
        <taxon>Diversisporales</taxon>
        <taxon>Gigasporaceae</taxon>
        <taxon>Racocetra</taxon>
    </lineage>
</organism>
<protein>
    <submittedName>
        <fullName evidence="1">31714_t:CDS:1</fullName>
    </submittedName>
</protein>
<sequence>IRDLIQDNISAEILMIIHGDRNRDICYYNASTASKVAAIIVGDGYEINLTNQDILLRKHDRNLQKISEVHLSYDPLHYVLLFSKGDDGWYTDIPLIGTLKRE</sequence>
<name>A0ACA9S4N9_9GLOM</name>
<comment type="caution">
    <text evidence="1">The sequence shown here is derived from an EMBL/GenBank/DDBJ whole genome shotgun (WGS) entry which is preliminary data.</text>
</comment>
<evidence type="ECO:0000313" key="2">
    <source>
        <dbReference type="Proteomes" id="UP000789920"/>
    </source>
</evidence>
<gene>
    <name evidence="1" type="ORF">RPERSI_LOCUS26373</name>
</gene>
<evidence type="ECO:0000313" key="1">
    <source>
        <dbReference type="EMBL" id="CAG8824989.1"/>
    </source>
</evidence>
<accession>A0ACA9S4N9</accession>
<feature type="non-terminal residue" evidence="1">
    <location>
        <position position="1"/>
    </location>
</feature>
<reference evidence="1" key="1">
    <citation type="submission" date="2021-06" db="EMBL/GenBank/DDBJ databases">
        <authorList>
            <person name="Kallberg Y."/>
            <person name="Tangrot J."/>
            <person name="Rosling A."/>
        </authorList>
    </citation>
    <scope>NUCLEOTIDE SEQUENCE</scope>
    <source>
        <strain evidence="1">MA461A</strain>
    </source>
</reference>